<reference evidence="3" key="4">
    <citation type="journal article" date="2015" name="G3 (Bethesda)">
        <title>Genome sequences of three phytopathogenic species of the Magnaporthaceae family of fungi.</title>
        <authorList>
            <person name="Okagaki L.H."/>
            <person name="Nunes C.C."/>
            <person name="Sailsbery J."/>
            <person name="Clay B."/>
            <person name="Brown D."/>
            <person name="John T."/>
            <person name="Oh Y."/>
            <person name="Young N."/>
            <person name="Fitzgerald M."/>
            <person name="Haas B.J."/>
            <person name="Zeng Q."/>
            <person name="Young S."/>
            <person name="Adiconis X."/>
            <person name="Fan L."/>
            <person name="Levin J.Z."/>
            <person name="Mitchell T.K."/>
            <person name="Okubara P.A."/>
            <person name="Farman M.L."/>
            <person name="Kohn L.M."/>
            <person name="Birren B."/>
            <person name="Ma L.-J."/>
            <person name="Dean R.A."/>
        </authorList>
    </citation>
    <scope>NUCLEOTIDE SEQUENCE</scope>
    <source>
        <strain evidence="3">R3-111a-1</strain>
    </source>
</reference>
<evidence type="ECO:0000313" key="4">
    <source>
        <dbReference type="Proteomes" id="UP000006039"/>
    </source>
</evidence>
<evidence type="ECO:0000313" key="2">
    <source>
        <dbReference type="EMBL" id="EJT68024.1"/>
    </source>
</evidence>
<gene>
    <name evidence="3" type="primary">20354855</name>
    <name evidence="2" type="ORF">GGTG_14397</name>
</gene>
<feature type="compositionally biased region" description="Basic and acidic residues" evidence="1">
    <location>
        <begin position="1"/>
        <end position="14"/>
    </location>
</feature>
<dbReference type="EMBL" id="GL385758">
    <property type="protein sequence ID" value="EJT68024.1"/>
    <property type="molecule type" value="Genomic_DNA"/>
</dbReference>
<name>J3PLD2_GAET3</name>
<dbReference type="HOGENOM" id="CLU_2722384_0_0_1"/>
<reference evidence="4" key="1">
    <citation type="submission" date="2010-07" db="EMBL/GenBank/DDBJ databases">
        <title>The genome sequence of Gaeumannomyces graminis var. tritici strain R3-111a-1.</title>
        <authorList>
            <consortium name="The Broad Institute Genome Sequencing Platform"/>
            <person name="Ma L.-J."/>
            <person name="Dead R."/>
            <person name="Young S."/>
            <person name="Zeng Q."/>
            <person name="Koehrsen M."/>
            <person name="Alvarado L."/>
            <person name="Berlin A."/>
            <person name="Chapman S.B."/>
            <person name="Chen Z."/>
            <person name="Freedman E."/>
            <person name="Gellesch M."/>
            <person name="Goldberg J."/>
            <person name="Griggs A."/>
            <person name="Gujja S."/>
            <person name="Heilman E.R."/>
            <person name="Heiman D."/>
            <person name="Hepburn T."/>
            <person name="Howarth C."/>
            <person name="Jen D."/>
            <person name="Larson L."/>
            <person name="Mehta T."/>
            <person name="Neiman D."/>
            <person name="Pearson M."/>
            <person name="Roberts A."/>
            <person name="Saif S."/>
            <person name="Shea T."/>
            <person name="Shenoy N."/>
            <person name="Sisk P."/>
            <person name="Stolte C."/>
            <person name="Sykes S."/>
            <person name="Walk T."/>
            <person name="White J."/>
            <person name="Yandava C."/>
            <person name="Haas B."/>
            <person name="Nusbaum C."/>
            <person name="Birren B."/>
        </authorList>
    </citation>
    <scope>NUCLEOTIDE SEQUENCE [LARGE SCALE GENOMIC DNA]</scope>
    <source>
        <strain evidence="4">R3-111a-1</strain>
    </source>
</reference>
<dbReference type="VEuPathDB" id="FungiDB:GGTG_14397"/>
<sequence>MDESTKRDPQRTDPDSPDSGGAKGRHGRPHRTWGVTRKALLLPPCPHTNIGGRPCEPPAPPPSWSLSAARAG</sequence>
<reference evidence="3" key="5">
    <citation type="submission" date="2018-04" db="UniProtKB">
        <authorList>
            <consortium name="EnsemblFungi"/>
        </authorList>
    </citation>
    <scope>IDENTIFICATION</scope>
    <source>
        <strain evidence="3">R3-111a-1</strain>
    </source>
</reference>
<organism evidence="2">
    <name type="scientific">Gaeumannomyces tritici (strain R3-111a-1)</name>
    <name type="common">Wheat and barley take-all root rot fungus</name>
    <name type="synonym">Gaeumannomyces graminis var. tritici</name>
    <dbReference type="NCBI Taxonomy" id="644352"/>
    <lineage>
        <taxon>Eukaryota</taxon>
        <taxon>Fungi</taxon>
        <taxon>Dikarya</taxon>
        <taxon>Ascomycota</taxon>
        <taxon>Pezizomycotina</taxon>
        <taxon>Sordariomycetes</taxon>
        <taxon>Sordariomycetidae</taxon>
        <taxon>Magnaporthales</taxon>
        <taxon>Magnaporthaceae</taxon>
        <taxon>Gaeumannomyces</taxon>
    </lineage>
</organism>
<protein>
    <submittedName>
        <fullName evidence="2 3">Uncharacterized protein</fullName>
    </submittedName>
</protein>
<evidence type="ECO:0000256" key="1">
    <source>
        <dbReference type="SAM" id="MobiDB-lite"/>
    </source>
</evidence>
<dbReference type="AlphaFoldDB" id="J3PLD2"/>
<reference evidence="2" key="2">
    <citation type="submission" date="2010-07" db="EMBL/GenBank/DDBJ databases">
        <authorList>
            <consortium name="The Broad Institute Genome Sequencing Platform"/>
            <consortium name="Broad Institute Genome Sequencing Center for Infectious Disease"/>
            <person name="Ma L.-J."/>
            <person name="Dead R."/>
            <person name="Young S."/>
            <person name="Zeng Q."/>
            <person name="Koehrsen M."/>
            <person name="Alvarado L."/>
            <person name="Berlin A."/>
            <person name="Chapman S.B."/>
            <person name="Chen Z."/>
            <person name="Freedman E."/>
            <person name="Gellesch M."/>
            <person name="Goldberg J."/>
            <person name="Griggs A."/>
            <person name="Gujja S."/>
            <person name="Heilman E.R."/>
            <person name="Heiman D."/>
            <person name="Hepburn T."/>
            <person name="Howarth C."/>
            <person name="Jen D."/>
            <person name="Larson L."/>
            <person name="Mehta T."/>
            <person name="Neiman D."/>
            <person name="Pearson M."/>
            <person name="Roberts A."/>
            <person name="Saif S."/>
            <person name="Shea T."/>
            <person name="Shenoy N."/>
            <person name="Sisk P."/>
            <person name="Stolte C."/>
            <person name="Sykes S."/>
            <person name="Walk T."/>
            <person name="White J."/>
            <person name="Yandava C."/>
            <person name="Haas B."/>
            <person name="Nusbaum C."/>
            <person name="Birren B."/>
        </authorList>
    </citation>
    <scope>NUCLEOTIDE SEQUENCE</scope>
    <source>
        <strain evidence="2">R3-111a-1</strain>
    </source>
</reference>
<dbReference type="Proteomes" id="UP000006039">
    <property type="component" value="Unassembled WGS sequence"/>
</dbReference>
<accession>J3PLD2</accession>
<evidence type="ECO:0000313" key="3">
    <source>
        <dbReference type="EnsemblFungi" id="EJT68024"/>
    </source>
</evidence>
<proteinExistence type="predicted"/>
<keyword evidence="4" id="KW-1185">Reference proteome</keyword>
<dbReference type="RefSeq" id="XP_009230587.1">
    <property type="nucleotide sequence ID" value="XM_009232323.1"/>
</dbReference>
<feature type="region of interest" description="Disordered" evidence="1">
    <location>
        <begin position="1"/>
        <end position="72"/>
    </location>
</feature>
<dbReference type="GeneID" id="20354855"/>
<reference evidence="2" key="3">
    <citation type="submission" date="2010-09" db="EMBL/GenBank/DDBJ databases">
        <title>Annotation of Gaeumannomyces graminis var. tritici R3-111a-1.</title>
        <authorList>
            <consortium name="The Broad Institute Genome Sequencing Platform"/>
            <person name="Ma L.-J."/>
            <person name="Dead R."/>
            <person name="Young S.K."/>
            <person name="Zeng Q."/>
            <person name="Gargeya S."/>
            <person name="Fitzgerald M."/>
            <person name="Haas B."/>
            <person name="Abouelleil A."/>
            <person name="Alvarado L."/>
            <person name="Arachchi H.M."/>
            <person name="Berlin A."/>
            <person name="Brown A."/>
            <person name="Chapman S.B."/>
            <person name="Chen Z."/>
            <person name="Dunbar C."/>
            <person name="Freedman E."/>
            <person name="Gearin G."/>
            <person name="Gellesch M."/>
            <person name="Goldberg J."/>
            <person name="Griggs A."/>
            <person name="Gujja S."/>
            <person name="Heiman D."/>
            <person name="Howarth C."/>
            <person name="Larson L."/>
            <person name="Lui A."/>
            <person name="MacDonald P.J.P."/>
            <person name="Mehta T."/>
            <person name="Montmayeur A."/>
            <person name="Murphy C."/>
            <person name="Neiman D."/>
            <person name="Pearson M."/>
            <person name="Priest M."/>
            <person name="Roberts A."/>
            <person name="Saif S."/>
            <person name="Shea T."/>
            <person name="Shenoy N."/>
            <person name="Sisk P."/>
            <person name="Stolte C."/>
            <person name="Sykes S."/>
            <person name="Yandava C."/>
            <person name="Wortman J."/>
            <person name="Nusbaum C."/>
            <person name="Birren B."/>
        </authorList>
    </citation>
    <scope>NUCLEOTIDE SEQUENCE</scope>
    <source>
        <strain evidence="2">R3-111a-1</strain>
    </source>
</reference>
<dbReference type="EnsemblFungi" id="EJT68024">
    <property type="protein sequence ID" value="EJT68024"/>
    <property type="gene ID" value="GGTG_14397"/>
</dbReference>